<comment type="caution">
    <text evidence="1">The sequence shown here is derived from an EMBL/GenBank/DDBJ whole genome shotgun (WGS) entry which is preliminary data.</text>
</comment>
<accession>A0ACA9SVE7</accession>
<protein>
    <submittedName>
        <fullName evidence="1">10868_t:CDS:1</fullName>
    </submittedName>
</protein>
<dbReference type="EMBL" id="CAJVQC010153494">
    <property type="protein sequence ID" value="CAG8846912.1"/>
    <property type="molecule type" value="Genomic_DNA"/>
</dbReference>
<sequence length="106" mass="12185">GKKFDKPTSAEDIGPFIEFHGLNKEEILEPLESFKNFNEFFYRKLKPEARKCDSPEDPHVLVSPADCRMMCFPTINKATEIWIKGHTFTVSKLLNDDEMGKEFEGG</sequence>
<evidence type="ECO:0000313" key="2">
    <source>
        <dbReference type="Proteomes" id="UP000789920"/>
    </source>
</evidence>
<organism evidence="1 2">
    <name type="scientific">Racocetra persica</name>
    <dbReference type="NCBI Taxonomy" id="160502"/>
    <lineage>
        <taxon>Eukaryota</taxon>
        <taxon>Fungi</taxon>
        <taxon>Fungi incertae sedis</taxon>
        <taxon>Mucoromycota</taxon>
        <taxon>Glomeromycotina</taxon>
        <taxon>Glomeromycetes</taxon>
        <taxon>Diversisporales</taxon>
        <taxon>Gigasporaceae</taxon>
        <taxon>Racocetra</taxon>
    </lineage>
</organism>
<feature type="non-terminal residue" evidence="1">
    <location>
        <position position="1"/>
    </location>
</feature>
<dbReference type="Proteomes" id="UP000789920">
    <property type="component" value="Unassembled WGS sequence"/>
</dbReference>
<gene>
    <name evidence="1" type="ORF">RPERSI_LOCUS34377</name>
</gene>
<keyword evidence="2" id="KW-1185">Reference proteome</keyword>
<evidence type="ECO:0000313" key="1">
    <source>
        <dbReference type="EMBL" id="CAG8846912.1"/>
    </source>
</evidence>
<name>A0ACA9SVE7_9GLOM</name>
<feature type="non-terminal residue" evidence="1">
    <location>
        <position position="106"/>
    </location>
</feature>
<reference evidence="1" key="1">
    <citation type="submission" date="2021-06" db="EMBL/GenBank/DDBJ databases">
        <authorList>
            <person name="Kallberg Y."/>
            <person name="Tangrot J."/>
            <person name="Rosling A."/>
        </authorList>
    </citation>
    <scope>NUCLEOTIDE SEQUENCE</scope>
    <source>
        <strain evidence="1">MA461A</strain>
    </source>
</reference>
<proteinExistence type="predicted"/>